<comment type="caution">
    <text evidence="2">The sequence shown here is derived from an EMBL/GenBank/DDBJ whole genome shotgun (WGS) entry which is preliminary data.</text>
</comment>
<dbReference type="RefSeq" id="WP_053247664.1">
    <property type="nucleotide sequence ID" value="NZ_LGAP01000001.1"/>
</dbReference>
<keyword evidence="2" id="KW-0808">Transferase</keyword>
<sequence>MVIRPERKGDERAIHDVTAAAFEGHPHSDQSEPFIIERLRDQGALTLSLVAEDEGQIVGHVAFSPVALTPPSSGWFGLGPVAVLAGRQAQGVGSRLIREGLAMLTAAGASGCVVVGDPDYYQKFRFRNESSLVFPGCAPQYFMALAFSGAVPAGTVAYHPAFGSE</sequence>
<protein>
    <submittedName>
        <fullName evidence="2">GCN5 family acetyltransferase</fullName>
    </submittedName>
</protein>
<proteinExistence type="predicted"/>
<dbReference type="AlphaFoldDB" id="A0A0L8C7T7"/>
<organism evidence="2 3">
    <name type="scientific">Ensifer adhaerens</name>
    <name type="common">Sinorhizobium morelense</name>
    <dbReference type="NCBI Taxonomy" id="106592"/>
    <lineage>
        <taxon>Bacteria</taxon>
        <taxon>Pseudomonadati</taxon>
        <taxon>Pseudomonadota</taxon>
        <taxon>Alphaproteobacteria</taxon>
        <taxon>Hyphomicrobiales</taxon>
        <taxon>Rhizobiaceae</taxon>
        <taxon>Sinorhizobium/Ensifer group</taxon>
        <taxon>Ensifer</taxon>
    </lineage>
</organism>
<dbReference type="InterPro" id="IPR016181">
    <property type="entry name" value="Acyl_CoA_acyltransferase"/>
</dbReference>
<dbReference type="SUPFAM" id="SSF55729">
    <property type="entry name" value="Acyl-CoA N-acyltransferases (Nat)"/>
    <property type="match status" value="1"/>
</dbReference>
<dbReference type="PATRIC" id="fig|106592.7.peg.734"/>
<evidence type="ECO:0000313" key="3">
    <source>
        <dbReference type="Proteomes" id="UP000037425"/>
    </source>
</evidence>
<feature type="domain" description="N-acetyltransferase" evidence="1">
    <location>
        <begin position="1"/>
        <end position="148"/>
    </location>
</feature>
<dbReference type="PROSITE" id="PS51186">
    <property type="entry name" value="GNAT"/>
    <property type="match status" value="1"/>
</dbReference>
<dbReference type="EMBL" id="LGAP01000001">
    <property type="protein sequence ID" value="KOF22884.1"/>
    <property type="molecule type" value="Genomic_DNA"/>
</dbReference>
<dbReference type="CDD" id="cd04301">
    <property type="entry name" value="NAT_SF"/>
    <property type="match status" value="1"/>
</dbReference>
<dbReference type="Pfam" id="PF00583">
    <property type="entry name" value="Acetyltransf_1"/>
    <property type="match status" value="1"/>
</dbReference>
<reference evidence="3" key="1">
    <citation type="submission" date="2015-07" db="EMBL/GenBank/DDBJ databases">
        <title>Whole genome sequence of an Ensifer adhaerens strain isolated from a cave pool in the Wind Cave National Park.</title>
        <authorList>
            <person name="Eng W.W.H."/>
            <person name="Gan H.M."/>
            <person name="Barton H.A."/>
            <person name="Savka M.A."/>
        </authorList>
    </citation>
    <scope>NUCLEOTIDE SEQUENCE [LARGE SCALE GENOMIC DNA]</scope>
    <source>
        <strain evidence="3">SD006</strain>
    </source>
</reference>
<dbReference type="Proteomes" id="UP000037425">
    <property type="component" value="Unassembled WGS sequence"/>
</dbReference>
<evidence type="ECO:0000259" key="1">
    <source>
        <dbReference type="PROSITE" id="PS51186"/>
    </source>
</evidence>
<dbReference type="GO" id="GO:0016747">
    <property type="term" value="F:acyltransferase activity, transferring groups other than amino-acyl groups"/>
    <property type="evidence" value="ECO:0007669"/>
    <property type="project" value="InterPro"/>
</dbReference>
<dbReference type="Gene3D" id="3.40.630.30">
    <property type="match status" value="1"/>
</dbReference>
<dbReference type="InterPro" id="IPR000182">
    <property type="entry name" value="GNAT_dom"/>
</dbReference>
<gene>
    <name evidence="2" type="ORF">AC244_03440</name>
</gene>
<dbReference type="OrthoDB" id="9797178at2"/>
<name>A0A0L8C7T7_ENSAD</name>
<evidence type="ECO:0000313" key="2">
    <source>
        <dbReference type="EMBL" id="KOF22884.1"/>
    </source>
</evidence>
<accession>A0A0L8C7T7</accession>